<keyword evidence="1" id="KW-0472">Membrane</keyword>
<sequence length="109" mass="10882">MATVLIVAGATNCFAVNDIPTVINNTRNWIVGILAGLATLFLTVGGLRYLMAGGDPGEVEKAKTALKAAAIGYMLAILAPIILDVLNGIVGDSGAPTAPTTPAPPGGPV</sequence>
<dbReference type="RefSeq" id="WP_235055853.1">
    <property type="nucleotide sequence ID" value="NZ_JAKFHA010000021.1"/>
</dbReference>
<evidence type="ECO:0000313" key="3">
    <source>
        <dbReference type="Proteomes" id="UP001165378"/>
    </source>
</evidence>
<dbReference type="Proteomes" id="UP001165378">
    <property type="component" value="Unassembled WGS sequence"/>
</dbReference>
<dbReference type="AlphaFoldDB" id="A0AA41Q4S4"/>
<feature type="transmembrane region" description="Helical" evidence="1">
    <location>
        <begin position="31"/>
        <end position="52"/>
    </location>
</feature>
<dbReference type="InterPro" id="IPR043993">
    <property type="entry name" value="T4SS_pilin"/>
</dbReference>
<evidence type="ECO:0000256" key="1">
    <source>
        <dbReference type="SAM" id="Phobius"/>
    </source>
</evidence>
<gene>
    <name evidence="2" type="ORF">LZ495_28765</name>
</gene>
<proteinExistence type="predicted"/>
<evidence type="ECO:0000313" key="2">
    <source>
        <dbReference type="EMBL" id="MCF2531187.1"/>
    </source>
</evidence>
<comment type="caution">
    <text evidence="2">The sequence shown here is derived from an EMBL/GenBank/DDBJ whole genome shotgun (WGS) entry which is preliminary data.</text>
</comment>
<reference evidence="2" key="1">
    <citation type="submission" date="2022-01" db="EMBL/GenBank/DDBJ databases">
        <title>Genome-Based Taxonomic Classification of the Phylum Actinobacteria.</title>
        <authorList>
            <person name="Gao Y."/>
        </authorList>
    </citation>
    <scope>NUCLEOTIDE SEQUENCE</scope>
    <source>
        <strain evidence="2">KLBMP 8922</strain>
    </source>
</reference>
<protein>
    <submittedName>
        <fullName evidence="2">Pilin</fullName>
    </submittedName>
</protein>
<organism evidence="2 3">
    <name type="scientific">Yinghuangia soli</name>
    <dbReference type="NCBI Taxonomy" id="2908204"/>
    <lineage>
        <taxon>Bacteria</taxon>
        <taxon>Bacillati</taxon>
        <taxon>Actinomycetota</taxon>
        <taxon>Actinomycetes</taxon>
        <taxon>Kitasatosporales</taxon>
        <taxon>Streptomycetaceae</taxon>
        <taxon>Yinghuangia</taxon>
    </lineage>
</organism>
<keyword evidence="1" id="KW-1133">Transmembrane helix</keyword>
<accession>A0AA41Q4S4</accession>
<keyword evidence="1" id="KW-0812">Transmembrane</keyword>
<keyword evidence="3" id="KW-1185">Reference proteome</keyword>
<feature type="transmembrane region" description="Helical" evidence="1">
    <location>
        <begin position="64"/>
        <end position="83"/>
    </location>
</feature>
<dbReference type="Pfam" id="PF18895">
    <property type="entry name" value="T4SS_pilin"/>
    <property type="match status" value="1"/>
</dbReference>
<name>A0AA41Q4S4_9ACTN</name>
<dbReference type="EMBL" id="JAKFHA010000021">
    <property type="protein sequence ID" value="MCF2531187.1"/>
    <property type="molecule type" value="Genomic_DNA"/>
</dbReference>